<feature type="region of interest" description="Disordered" evidence="1">
    <location>
        <begin position="554"/>
        <end position="586"/>
    </location>
</feature>
<evidence type="ECO:0000256" key="1">
    <source>
        <dbReference type="SAM" id="MobiDB-lite"/>
    </source>
</evidence>
<dbReference type="STRING" id="88036.D8RGW7"/>
<dbReference type="eggNOG" id="KOG0550">
    <property type="taxonomic scope" value="Eukaryota"/>
</dbReference>
<dbReference type="SMART" id="SM00028">
    <property type="entry name" value="TPR"/>
    <property type="match status" value="6"/>
</dbReference>
<sequence>METKVRFTLKVLVCSILLECLHRGNEAYASGDFPKAEEYYSLGINSVLPSETSQSCIRSSMLCYSNRAATRMVVGRMREALGDCLRAIAVDPNFLRVRIRAGSCHLSLGEPEAALAFFQDCLNRARDSDGGDSKIALEASEGLRKTQQTDEYFQRAWELLAANDHTATLRILNEALLICPYSEIFLELKARSLLGLRMYSDVIQLCEQTLVSAERNWTQSQQSQIVRGFRPGSSPKIWRSWATSKALFYVGRLKESLECLQKLGDFLALSGDESHIQEADLETLSQFIGLVQQLLQYKTAGNEAFQAGRHTEAVEHYTAALACNSEARPFNAVLFCNRAAASQALGHIADAIADSSRAVALDPKYVKAISRRVTLHTLIRDYGQACSDLRRLISLLETESSHQEFKQARERLASAEEDLKKSHPVDHYLILGLESSCTAAEVKKAYRKLALRHHPDKAGQFVVRTDGGEDGKDVGEEIRNDAERLFKLIGEAYAILSDPAKRARYDADEDLRKLRNRGATNNPSSENHRYDRTHRRQRDRWDAWCGYAHQYQRWQNGPDAAQPDTYARQSRYTNGGRSAEFSWDDL</sequence>
<evidence type="ECO:0000313" key="4">
    <source>
        <dbReference type="EMBL" id="EFJ28661.1"/>
    </source>
</evidence>
<dbReference type="Gramene" id="EFJ28661">
    <property type="protein sequence ID" value="EFJ28661"/>
    <property type="gene ID" value="SELMODRAFT_171422"/>
</dbReference>
<name>D8RGW7_SELML</name>
<dbReference type="InterPro" id="IPR019734">
    <property type="entry name" value="TPR_rpt"/>
</dbReference>
<proteinExistence type="predicted"/>
<dbReference type="EMBL" id="GL377579">
    <property type="protein sequence ID" value="EFJ28661.1"/>
    <property type="molecule type" value="Genomic_DNA"/>
</dbReference>
<dbReference type="Pfam" id="PF13181">
    <property type="entry name" value="TPR_8"/>
    <property type="match status" value="1"/>
</dbReference>
<feature type="domain" description="J" evidence="3">
    <location>
        <begin position="426"/>
        <end position="509"/>
    </location>
</feature>
<dbReference type="Gene3D" id="1.10.287.110">
    <property type="entry name" value="DnaJ domain"/>
    <property type="match status" value="1"/>
</dbReference>
<dbReference type="KEGG" id="smo:SELMODRAFT_171422"/>
<dbReference type="FunCoup" id="D8RGW7">
    <property type="interactions" value="724"/>
</dbReference>
<dbReference type="InterPro" id="IPR011990">
    <property type="entry name" value="TPR-like_helical_dom_sf"/>
</dbReference>
<dbReference type="PANTHER" id="PTHR45181:SF4">
    <property type="entry name" value="HEAT SHOCK PROTEIN DNAJ WITH TETRATRICOPEPTIDE REPEAT-CONTAINING PROTEIN"/>
    <property type="match status" value="1"/>
</dbReference>
<dbReference type="PROSITE" id="PS00636">
    <property type="entry name" value="DNAJ_1"/>
    <property type="match status" value="1"/>
</dbReference>
<evidence type="ECO:0000313" key="5">
    <source>
        <dbReference type="Proteomes" id="UP000001514"/>
    </source>
</evidence>
<dbReference type="HOGENOM" id="CLU_553910_0_0_1"/>
<dbReference type="CDD" id="cd06257">
    <property type="entry name" value="DnaJ"/>
    <property type="match status" value="1"/>
</dbReference>
<dbReference type="InterPro" id="IPR018253">
    <property type="entry name" value="DnaJ_domain_CS"/>
</dbReference>
<dbReference type="SUPFAM" id="SSF48452">
    <property type="entry name" value="TPR-like"/>
    <property type="match status" value="3"/>
</dbReference>
<reference evidence="4 5" key="1">
    <citation type="journal article" date="2011" name="Science">
        <title>The Selaginella genome identifies genetic changes associated with the evolution of vascular plants.</title>
        <authorList>
            <person name="Banks J.A."/>
            <person name="Nishiyama T."/>
            <person name="Hasebe M."/>
            <person name="Bowman J.L."/>
            <person name="Gribskov M."/>
            <person name="dePamphilis C."/>
            <person name="Albert V.A."/>
            <person name="Aono N."/>
            <person name="Aoyama T."/>
            <person name="Ambrose B.A."/>
            <person name="Ashton N.W."/>
            <person name="Axtell M.J."/>
            <person name="Barker E."/>
            <person name="Barker M.S."/>
            <person name="Bennetzen J.L."/>
            <person name="Bonawitz N.D."/>
            <person name="Chapple C."/>
            <person name="Cheng C."/>
            <person name="Correa L.G."/>
            <person name="Dacre M."/>
            <person name="DeBarry J."/>
            <person name="Dreyer I."/>
            <person name="Elias M."/>
            <person name="Engstrom E.M."/>
            <person name="Estelle M."/>
            <person name="Feng L."/>
            <person name="Finet C."/>
            <person name="Floyd S.K."/>
            <person name="Frommer W.B."/>
            <person name="Fujita T."/>
            <person name="Gramzow L."/>
            <person name="Gutensohn M."/>
            <person name="Harholt J."/>
            <person name="Hattori M."/>
            <person name="Heyl A."/>
            <person name="Hirai T."/>
            <person name="Hiwatashi Y."/>
            <person name="Ishikawa M."/>
            <person name="Iwata M."/>
            <person name="Karol K.G."/>
            <person name="Koehler B."/>
            <person name="Kolukisaoglu U."/>
            <person name="Kubo M."/>
            <person name="Kurata T."/>
            <person name="Lalonde S."/>
            <person name="Li K."/>
            <person name="Li Y."/>
            <person name="Litt A."/>
            <person name="Lyons E."/>
            <person name="Manning G."/>
            <person name="Maruyama T."/>
            <person name="Michael T.P."/>
            <person name="Mikami K."/>
            <person name="Miyazaki S."/>
            <person name="Morinaga S."/>
            <person name="Murata T."/>
            <person name="Mueller-Roeber B."/>
            <person name="Nelson D.R."/>
            <person name="Obara M."/>
            <person name="Oguri Y."/>
            <person name="Olmstead R.G."/>
            <person name="Onodera N."/>
            <person name="Petersen B.L."/>
            <person name="Pils B."/>
            <person name="Prigge M."/>
            <person name="Rensing S.A."/>
            <person name="Riano-Pachon D.M."/>
            <person name="Roberts A.W."/>
            <person name="Sato Y."/>
            <person name="Scheller H.V."/>
            <person name="Schulz B."/>
            <person name="Schulz C."/>
            <person name="Shakirov E.V."/>
            <person name="Shibagaki N."/>
            <person name="Shinohara N."/>
            <person name="Shippen D.E."/>
            <person name="Soerensen I."/>
            <person name="Sotooka R."/>
            <person name="Sugimoto N."/>
            <person name="Sugita M."/>
            <person name="Sumikawa N."/>
            <person name="Tanurdzic M."/>
            <person name="Theissen G."/>
            <person name="Ulvskov P."/>
            <person name="Wakazuki S."/>
            <person name="Weng J.K."/>
            <person name="Willats W.W."/>
            <person name="Wipf D."/>
            <person name="Wolf P.G."/>
            <person name="Yang L."/>
            <person name="Zimmer A.D."/>
            <person name="Zhu Q."/>
            <person name="Mitros T."/>
            <person name="Hellsten U."/>
            <person name="Loque D."/>
            <person name="Otillar R."/>
            <person name="Salamov A."/>
            <person name="Schmutz J."/>
            <person name="Shapiro H."/>
            <person name="Lindquist E."/>
            <person name="Lucas S."/>
            <person name="Rokhsar D."/>
            <person name="Grigoriev I.V."/>
        </authorList>
    </citation>
    <scope>NUCLEOTIDE SEQUENCE [LARGE SCALE GENOMIC DNA]</scope>
</reference>
<accession>D8RGW7</accession>
<keyword evidence="5" id="KW-1185">Reference proteome</keyword>
<gene>
    <name evidence="4" type="ORF">SELMODRAFT_171422</name>
</gene>
<feature type="compositionally biased region" description="Polar residues" evidence="1">
    <location>
        <begin position="567"/>
        <end position="576"/>
    </location>
</feature>
<feature type="chain" id="PRO_5003121801" description="J domain-containing protein" evidence="2">
    <location>
        <begin position="28"/>
        <end position="586"/>
    </location>
</feature>
<dbReference type="Gene3D" id="1.25.40.10">
    <property type="entry name" value="Tetratricopeptide repeat domain"/>
    <property type="match status" value="2"/>
</dbReference>
<dbReference type="Proteomes" id="UP000001514">
    <property type="component" value="Unassembled WGS sequence"/>
</dbReference>
<dbReference type="SMART" id="SM00271">
    <property type="entry name" value="DnaJ"/>
    <property type="match status" value="1"/>
</dbReference>
<dbReference type="InterPro" id="IPR001623">
    <property type="entry name" value="DnaJ_domain"/>
</dbReference>
<keyword evidence="2" id="KW-0732">Signal</keyword>
<dbReference type="Pfam" id="PF00226">
    <property type="entry name" value="DnaJ"/>
    <property type="match status" value="1"/>
</dbReference>
<dbReference type="AlphaFoldDB" id="D8RGW7"/>
<dbReference type="InParanoid" id="D8RGW7"/>
<dbReference type="SUPFAM" id="SSF46565">
    <property type="entry name" value="Chaperone J-domain"/>
    <property type="match status" value="1"/>
</dbReference>
<dbReference type="PROSITE" id="PS50076">
    <property type="entry name" value="DNAJ_2"/>
    <property type="match status" value="1"/>
</dbReference>
<dbReference type="PRINTS" id="PR00625">
    <property type="entry name" value="JDOMAIN"/>
</dbReference>
<evidence type="ECO:0000259" key="3">
    <source>
        <dbReference type="PROSITE" id="PS50076"/>
    </source>
</evidence>
<feature type="region of interest" description="Disordered" evidence="1">
    <location>
        <begin position="513"/>
        <end position="534"/>
    </location>
</feature>
<organism evidence="5">
    <name type="scientific">Selaginella moellendorffii</name>
    <name type="common">Spikemoss</name>
    <dbReference type="NCBI Taxonomy" id="88036"/>
    <lineage>
        <taxon>Eukaryota</taxon>
        <taxon>Viridiplantae</taxon>
        <taxon>Streptophyta</taxon>
        <taxon>Embryophyta</taxon>
        <taxon>Tracheophyta</taxon>
        <taxon>Lycopodiopsida</taxon>
        <taxon>Selaginellales</taxon>
        <taxon>Selaginellaceae</taxon>
        <taxon>Selaginella</taxon>
    </lineage>
</organism>
<dbReference type="OMA" id="CKDADRL"/>
<protein>
    <recommendedName>
        <fullName evidence="3">J domain-containing protein</fullName>
    </recommendedName>
</protein>
<dbReference type="InterPro" id="IPR036869">
    <property type="entry name" value="J_dom_sf"/>
</dbReference>
<feature type="signal peptide" evidence="2">
    <location>
        <begin position="1"/>
        <end position="27"/>
    </location>
</feature>
<dbReference type="PANTHER" id="PTHR45181">
    <property type="entry name" value="HEAT SHOCK PROTEIN DNAJ WITH TETRATRICOPEPTIDE REPEAT-CONTAINING PROTEIN"/>
    <property type="match status" value="1"/>
</dbReference>
<evidence type="ECO:0000256" key="2">
    <source>
        <dbReference type="SAM" id="SignalP"/>
    </source>
</evidence>